<dbReference type="InterPro" id="IPR015797">
    <property type="entry name" value="NUDIX_hydrolase-like_dom_sf"/>
</dbReference>
<dbReference type="InterPro" id="IPR003564">
    <property type="entry name" value="DHNTPase"/>
</dbReference>
<accession>E6PW10</accession>
<dbReference type="Gene3D" id="3.90.79.10">
    <property type="entry name" value="Nucleoside Triphosphate Pyrophosphohydrolase"/>
    <property type="match status" value="1"/>
</dbReference>
<dbReference type="PRINTS" id="PR01404">
    <property type="entry name" value="NPPPHYDRLASE"/>
</dbReference>
<comment type="caution">
    <text evidence="2">The sequence shown here is derived from an EMBL/GenBank/DDBJ whole genome shotgun (WGS) entry which is preliminary data.</text>
</comment>
<dbReference type="GO" id="GO:0019177">
    <property type="term" value="F:dihydroneopterin triphosphate pyrophosphohydrolase activity"/>
    <property type="evidence" value="ECO:0007669"/>
    <property type="project" value="InterPro"/>
</dbReference>
<reference evidence="2" key="1">
    <citation type="submission" date="2009-10" db="EMBL/GenBank/DDBJ databases">
        <title>Diversity of trophic interactions inside an arsenic-rich microbial ecosystem.</title>
        <authorList>
            <person name="Bertin P.N."/>
            <person name="Heinrich-Salmeron A."/>
            <person name="Pelletier E."/>
            <person name="Goulhen-Chollet F."/>
            <person name="Arsene-Ploetze F."/>
            <person name="Gallien S."/>
            <person name="Calteau A."/>
            <person name="Vallenet D."/>
            <person name="Casiot C."/>
            <person name="Chane-Woon-Ming B."/>
            <person name="Giloteaux L."/>
            <person name="Barakat M."/>
            <person name="Bonnefoy V."/>
            <person name="Bruneel O."/>
            <person name="Chandler M."/>
            <person name="Cleiss J."/>
            <person name="Duran R."/>
            <person name="Elbaz-Poulichet F."/>
            <person name="Fonknechten N."/>
            <person name="Lauga B."/>
            <person name="Mornico D."/>
            <person name="Ortet P."/>
            <person name="Schaeffer C."/>
            <person name="Siguier P."/>
            <person name="Alexander Thil Smith A."/>
            <person name="Van Dorsselaer A."/>
            <person name="Weissenbach J."/>
            <person name="Medigue C."/>
            <person name="Le Paslier D."/>
        </authorList>
    </citation>
    <scope>NUCLEOTIDE SEQUENCE</scope>
</reference>
<feature type="domain" description="Nudix hydrolase" evidence="1">
    <location>
        <begin position="18"/>
        <end position="164"/>
    </location>
</feature>
<dbReference type="PANTHER" id="PTHR43736:SF1">
    <property type="entry name" value="DIHYDRONEOPTERIN TRIPHOSPHATE DIPHOSPHATASE"/>
    <property type="match status" value="1"/>
</dbReference>
<dbReference type="AlphaFoldDB" id="E6PW10"/>
<dbReference type="SUPFAM" id="SSF55811">
    <property type="entry name" value="Nudix"/>
    <property type="match status" value="1"/>
</dbReference>
<dbReference type="Pfam" id="PF00293">
    <property type="entry name" value="NUDIX"/>
    <property type="match status" value="1"/>
</dbReference>
<protein>
    <submittedName>
        <fullName evidence="2">Putative NUDIX hydrolase</fullName>
    </submittedName>
</protein>
<gene>
    <name evidence="2" type="ORF">CARN2_0294</name>
</gene>
<dbReference type="PROSITE" id="PS51462">
    <property type="entry name" value="NUDIX"/>
    <property type="match status" value="1"/>
</dbReference>
<dbReference type="InterPro" id="IPR000086">
    <property type="entry name" value="NUDIX_hydrolase_dom"/>
</dbReference>
<name>E6PW10_9ZZZZ</name>
<proteinExistence type="predicted"/>
<organism evidence="2">
    <name type="scientific">mine drainage metagenome</name>
    <dbReference type="NCBI Taxonomy" id="410659"/>
    <lineage>
        <taxon>unclassified sequences</taxon>
        <taxon>metagenomes</taxon>
        <taxon>ecological metagenomes</taxon>
    </lineage>
</organism>
<dbReference type="PANTHER" id="PTHR43736">
    <property type="entry name" value="ADP-RIBOSE PYROPHOSPHATASE"/>
    <property type="match status" value="1"/>
</dbReference>
<dbReference type="GO" id="GO:0046656">
    <property type="term" value="P:folic acid biosynthetic process"/>
    <property type="evidence" value="ECO:0007669"/>
    <property type="project" value="InterPro"/>
</dbReference>
<dbReference type="NCBIfam" id="NF006961">
    <property type="entry name" value="PRK09438.1"/>
    <property type="match status" value="1"/>
</dbReference>
<evidence type="ECO:0000313" key="2">
    <source>
        <dbReference type="EMBL" id="CBH99117.1"/>
    </source>
</evidence>
<dbReference type="CDD" id="cd04664">
    <property type="entry name" value="NUDIX_DHNTPase_like"/>
    <property type="match status" value="1"/>
</dbReference>
<keyword evidence="2" id="KW-0378">Hydrolase</keyword>
<dbReference type="GO" id="GO:0008828">
    <property type="term" value="F:dATP diphosphatase activity"/>
    <property type="evidence" value="ECO:0007669"/>
    <property type="project" value="InterPro"/>
</dbReference>
<evidence type="ECO:0000259" key="1">
    <source>
        <dbReference type="PROSITE" id="PS51462"/>
    </source>
</evidence>
<sequence length="171" mass="18857">MSSLNPASPVQTQAQTVVHKLPVSVLVVIHSPELDVLLIERAKQPGFWQSVTGSLDALDEPLAATAMREVAEETGIRVGAAAVPATALRDWHLANVYDIYPVWRHRYAPGVWTNTEHVFSLEVPRGTSVTLAPREHRAQQWLPWGEAAARCFSASNAEAIRQLPRRLGRQA</sequence>
<dbReference type="EMBL" id="CABM01000067">
    <property type="protein sequence ID" value="CBH99117.1"/>
    <property type="molecule type" value="Genomic_DNA"/>
</dbReference>